<name>A0A1G2BVR9_9BACT</name>
<reference evidence="1 2" key="1">
    <citation type="journal article" date="2016" name="Nat. Commun.">
        <title>Thousands of microbial genomes shed light on interconnected biogeochemical processes in an aquifer system.</title>
        <authorList>
            <person name="Anantharaman K."/>
            <person name="Brown C.T."/>
            <person name="Hug L.A."/>
            <person name="Sharon I."/>
            <person name="Castelle C.J."/>
            <person name="Probst A.J."/>
            <person name="Thomas B.C."/>
            <person name="Singh A."/>
            <person name="Wilkins M.J."/>
            <person name="Karaoz U."/>
            <person name="Brodie E.L."/>
            <person name="Williams K.H."/>
            <person name="Hubbard S.S."/>
            <person name="Banfield J.F."/>
        </authorList>
    </citation>
    <scope>NUCLEOTIDE SEQUENCE [LARGE SCALE GENOMIC DNA]</scope>
</reference>
<dbReference type="AlphaFoldDB" id="A0A1G2BVR9"/>
<dbReference type="EMBL" id="MHKN01000018">
    <property type="protein sequence ID" value="OGY92390.1"/>
    <property type="molecule type" value="Genomic_DNA"/>
</dbReference>
<sequence>MFSRRVTLFIALAAFCAVVGSVSWFSARQSQKIALGAYVPDGAVFAFDLPREQLFTGRDSIWFAHERLAAPREALQAYWQSLERTLGFRIDRLLWFITEDASSLGSGVLFRTPNTVSERNASALAERSFEDFSWMNARERYSLMMRSSHVGMLAETPGTARIGSPDRPQLLSNDVFAELYSASEAKETVQPLLDRYGFGGVLMARDSMPMSVHLDFRRRLLRVHYRGLPYEFGLASEKRTPVLSVPEVYDFAIDRGVGAIMAATSTQYLFTETVAQFSDSLSRQYLVPAARLSDSLSSLGGILVAGDRWLVASENESALESLAREMSSWFHPVSRISSFPDRTPYREFIKQVFDPAETTIGGTPARVWSLSASTTDHAVEVKADPLDLYMMSMGEFAYLSNDRGLLETQLHQDASADALTDVARQCITSFGGRAEDIVSIVSGKRGSMLNFPAEGRKVTMIETKESDILANFYLCIE</sequence>
<evidence type="ECO:0000313" key="2">
    <source>
        <dbReference type="Proteomes" id="UP000177349"/>
    </source>
</evidence>
<evidence type="ECO:0000313" key="1">
    <source>
        <dbReference type="EMBL" id="OGY92390.1"/>
    </source>
</evidence>
<accession>A0A1G2BVR9</accession>
<dbReference type="Proteomes" id="UP000177349">
    <property type="component" value="Unassembled WGS sequence"/>
</dbReference>
<comment type="caution">
    <text evidence="1">The sequence shown here is derived from an EMBL/GenBank/DDBJ whole genome shotgun (WGS) entry which is preliminary data.</text>
</comment>
<organism evidence="1 2">
    <name type="scientific">Candidatus Komeilibacteria bacterium RIFCSPLOWO2_01_FULL_53_11</name>
    <dbReference type="NCBI Taxonomy" id="1798552"/>
    <lineage>
        <taxon>Bacteria</taxon>
        <taxon>Candidatus Komeiliibacteriota</taxon>
    </lineage>
</organism>
<gene>
    <name evidence="1" type="ORF">A3B31_03515</name>
</gene>
<proteinExistence type="predicted"/>
<protein>
    <submittedName>
        <fullName evidence="1">Uncharacterized protein</fullName>
    </submittedName>
</protein>